<reference evidence="2" key="1">
    <citation type="submission" date="2019-12" db="EMBL/GenBank/DDBJ databases">
        <title>An insight into the sialome of adult female Ixodes ricinus ticks feeding for 6 days.</title>
        <authorList>
            <person name="Perner J."/>
            <person name="Ribeiro J.M.C."/>
        </authorList>
    </citation>
    <scope>NUCLEOTIDE SEQUENCE</scope>
    <source>
        <strain evidence="2">Semi-engorged</strain>
        <tissue evidence="2">Salivary glands</tissue>
    </source>
</reference>
<evidence type="ECO:0000313" key="2">
    <source>
        <dbReference type="EMBL" id="MXU86421.1"/>
    </source>
</evidence>
<name>A0A6B0U7Q2_IXORI</name>
<sequence length="91" mass="9737">MLAHRWHVCGALIALHRHINCTSAACRLATCRGSVVLPLGGHLRDILMPGHAPDHSGGSQDVMRLSFGTFFVLLALNGKGQGTSVHKNKCL</sequence>
<proteinExistence type="predicted"/>
<dbReference type="AlphaFoldDB" id="A0A6B0U7Q2"/>
<dbReference type="EMBL" id="GIFC01004338">
    <property type="protein sequence ID" value="MXU86421.1"/>
    <property type="molecule type" value="Transcribed_RNA"/>
</dbReference>
<organism evidence="2">
    <name type="scientific">Ixodes ricinus</name>
    <name type="common">Common tick</name>
    <name type="synonym">Acarus ricinus</name>
    <dbReference type="NCBI Taxonomy" id="34613"/>
    <lineage>
        <taxon>Eukaryota</taxon>
        <taxon>Metazoa</taxon>
        <taxon>Ecdysozoa</taxon>
        <taxon>Arthropoda</taxon>
        <taxon>Chelicerata</taxon>
        <taxon>Arachnida</taxon>
        <taxon>Acari</taxon>
        <taxon>Parasitiformes</taxon>
        <taxon>Ixodida</taxon>
        <taxon>Ixodoidea</taxon>
        <taxon>Ixodidae</taxon>
        <taxon>Ixodinae</taxon>
        <taxon>Ixodes</taxon>
    </lineage>
</organism>
<accession>A0A6B0U7Q2</accession>
<keyword evidence="1" id="KW-0732">Signal</keyword>
<evidence type="ECO:0000256" key="1">
    <source>
        <dbReference type="SAM" id="SignalP"/>
    </source>
</evidence>
<feature type="signal peptide" evidence="1">
    <location>
        <begin position="1"/>
        <end position="24"/>
    </location>
</feature>
<feature type="chain" id="PRO_5025591726" evidence="1">
    <location>
        <begin position="25"/>
        <end position="91"/>
    </location>
</feature>
<protein>
    <submittedName>
        <fullName evidence="2">Putative secreted protein</fullName>
    </submittedName>
</protein>